<protein>
    <recommendedName>
        <fullName evidence="1">DUF6966 domain-containing protein</fullName>
    </recommendedName>
</protein>
<gene>
    <name evidence="2" type="ORF">Mal52_22430</name>
</gene>
<evidence type="ECO:0000313" key="2">
    <source>
        <dbReference type="EMBL" id="QDU43767.1"/>
    </source>
</evidence>
<proteinExistence type="predicted"/>
<evidence type="ECO:0000313" key="3">
    <source>
        <dbReference type="Proteomes" id="UP000319383"/>
    </source>
</evidence>
<dbReference type="InterPro" id="IPR054239">
    <property type="entry name" value="DUF6966"/>
</dbReference>
<dbReference type="Pfam" id="PF22294">
    <property type="entry name" value="DUF6966"/>
    <property type="match status" value="1"/>
</dbReference>
<keyword evidence="3" id="KW-1185">Reference proteome</keyword>
<reference evidence="2 3" key="1">
    <citation type="submission" date="2019-02" db="EMBL/GenBank/DDBJ databases">
        <title>Deep-cultivation of Planctomycetes and their phenomic and genomic characterization uncovers novel biology.</title>
        <authorList>
            <person name="Wiegand S."/>
            <person name="Jogler M."/>
            <person name="Boedeker C."/>
            <person name="Pinto D."/>
            <person name="Vollmers J."/>
            <person name="Rivas-Marin E."/>
            <person name="Kohn T."/>
            <person name="Peeters S.H."/>
            <person name="Heuer A."/>
            <person name="Rast P."/>
            <person name="Oberbeckmann S."/>
            <person name="Bunk B."/>
            <person name="Jeske O."/>
            <person name="Meyerdierks A."/>
            <person name="Storesund J.E."/>
            <person name="Kallscheuer N."/>
            <person name="Luecker S."/>
            <person name="Lage O.M."/>
            <person name="Pohl T."/>
            <person name="Merkel B.J."/>
            <person name="Hornburger P."/>
            <person name="Mueller R.-W."/>
            <person name="Bruemmer F."/>
            <person name="Labrenz M."/>
            <person name="Spormann A.M."/>
            <person name="Op den Camp H."/>
            <person name="Overmann J."/>
            <person name="Amann R."/>
            <person name="Jetten M.S.M."/>
            <person name="Mascher T."/>
            <person name="Medema M.H."/>
            <person name="Devos D.P."/>
            <person name="Kaster A.-K."/>
            <person name="Ovreas L."/>
            <person name="Rohde M."/>
            <person name="Galperin M.Y."/>
            <person name="Jogler C."/>
        </authorList>
    </citation>
    <scope>NUCLEOTIDE SEQUENCE [LARGE SCALE GENOMIC DNA]</scope>
    <source>
        <strain evidence="2 3">Mal52</strain>
    </source>
</reference>
<accession>A0A517ZMT7</accession>
<evidence type="ECO:0000259" key="1">
    <source>
        <dbReference type="Pfam" id="PF22294"/>
    </source>
</evidence>
<sequence>MTIESLLTNIANLLDAHGQTEWAQSFRRLHSDYKYDPEMTKGRIRSIYGGSGSFNDIVLHDPNGVPLIDENNELDQMRSQLFQSCR</sequence>
<dbReference type="RefSeq" id="WP_420824942.1">
    <property type="nucleotide sequence ID" value="NZ_CP036276.1"/>
</dbReference>
<dbReference type="Proteomes" id="UP000319383">
    <property type="component" value="Chromosome"/>
</dbReference>
<dbReference type="EMBL" id="CP036276">
    <property type="protein sequence ID" value="QDU43767.1"/>
    <property type="molecule type" value="Genomic_DNA"/>
</dbReference>
<organism evidence="2 3">
    <name type="scientific">Symmachiella dynata</name>
    <dbReference type="NCBI Taxonomy" id="2527995"/>
    <lineage>
        <taxon>Bacteria</taxon>
        <taxon>Pseudomonadati</taxon>
        <taxon>Planctomycetota</taxon>
        <taxon>Planctomycetia</taxon>
        <taxon>Planctomycetales</taxon>
        <taxon>Planctomycetaceae</taxon>
        <taxon>Symmachiella</taxon>
    </lineage>
</organism>
<dbReference type="AlphaFoldDB" id="A0A517ZMT7"/>
<feature type="domain" description="DUF6966" evidence="1">
    <location>
        <begin position="16"/>
        <end position="67"/>
    </location>
</feature>
<name>A0A517ZMT7_9PLAN</name>
<dbReference type="KEGG" id="sdyn:Mal52_22430"/>